<protein>
    <submittedName>
        <fullName evidence="2">Uncharacterized protein</fullName>
    </submittedName>
</protein>
<keyword evidence="1" id="KW-0732">Signal</keyword>
<organism evidence="2 3">
    <name type="scientific">Flaviflagellibacter deserti</name>
    <dbReference type="NCBI Taxonomy" id="2267266"/>
    <lineage>
        <taxon>Bacteria</taxon>
        <taxon>Pseudomonadati</taxon>
        <taxon>Pseudomonadota</taxon>
        <taxon>Alphaproteobacteria</taxon>
        <taxon>Hyphomicrobiales</taxon>
        <taxon>Flaviflagellibacter</taxon>
    </lineage>
</organism>
<feature type="chain" id="PRO_5047303885" evidence="1">
    <location>
        <begin position="22"/>
        <end position="63"/>
    </location>
</feature>
<evidence type="ECO:0000313" key="3">
    <source>
        <dbReference type="Proteomes" id="UP001595796"/>
    </source>
</evidence>
<evidence type="ECO:0000313" key="2">
    <source>
        <dbReference type="EMBL" id="MFC5068707.1"/>
    </source>
</evidence>
<dbReference type="RefSeq" id="WP_114956100.1">
    <property type="nucleotide sequence ID" value="NZ_JBHSJF010000006.1"/>
</dbReference>
<sequence length="63" mass="6747">MRTILAGICVTLALAVVAAFALSEAQKDSFQVYATQSVRVGDPGHNLVGPKWNGENYAPDRDL</sequence>
<dbReference type="Proteomes" id="UP001595796">
    <property type="component" value="Unassembled WGS sequence"/>
</dbReference>
<evidence type="ECO:0000256" key="1">
    <source>
        <dbReference type="SAM" id="SignalP"/>
    </source>
</evidence>
<name>A0ABV9Z2D9_9HYPH</name>
<feature type="signal peptide" evidence="1">
    <location>
        <begin position="1"/>
        <end position="21"/>
    </location>
</feature>
<dbReference type="EMBL" id="JBHSJF010000006">
    <property type="protein sequence ID" value="MFC5068707.1"/>
    <property type="molecule type" value="Genomic_DNA"/>
</dbReference>
<comment type="caution">
    <text evidence="2">The sequence shown here is derived from an EMBL/GenBank/DDBJ whole genome shotgun (WGS) entry which is preliminary data.</text>
</comment>
<reference evidence="3" key="1">
    <citation type="journal article" date="2019" name="Int. J. Syst. Evol. Microbiol.">
        <title>The Global Catalogue of Microorganisms (GCM) 10K type strain sequencing project: providing services to taxonomists for standard genome sequencing and annotation.</title>
        <authorList>
            <consortium name="The Broad Institute Genomics Platform"/>
            <consortium name="The Broad Institute Genome Sequencing Center for Infectious Disease"/>
            <person name="Wu L."/>
            <person name="Ma J."/>
        </authorList>
    </citation>
    <scope>NUCLEOTIDE SEQUENCE [LARGE SCALE GENOMIC DNA]</scope>
    <source>
        <strain evidence="3">CGMCC 1.16444</strain>
    </source>
</reference>
<proteinExistence type="predicted"/>
<gene>
    <name evidence="2" type="ORF">ACFPFW_11875</name>
</gene>
<accession>A0ABV9Z2D9</accession>
<keyword evidence="3" id="KW-1185">Reference proteome</keyword>